<name>A0A2P6QFY8_ROSCH</name>
<dbReference type="PANTHER" id="PTHR31250">
    <property type="entry name" value="IQ DOMAIN-CONTAINING PROTEIN IQM3"/>
    <property type="match status" value="1"/>
</dbReference>
<evidence type="ECO:0000256" key="4">
    <source>
        <dbReference type="ARBA" id="ARBA00023242"/>
    </source>
</evidence>
<accession>A0A2P6QFY8</accession>
<keyword evidence="6" id="KW-1185">Reference proteome</keyword>
<dbReference type="InterPro" id="IPR044159">
    <property type="entry name" value="IQM"/>
</dbReference>
<evidence type="ECO:0000313" key="6">
    <source>
        <dbReference type="Proteomes" id="UP000238479"/>
    </source>
</evidence>
<dbReference type="GO" id="GO:0005634">
    <property type="term" value="C:nucleus"/>
    <property type="evidence" value="ECO:0007669"/>
    <property type="project" value="UniProtKB-SubCell"/>
</dbReference>
<reference evidence="5 6" key="1">
    <citation type="journal article" date="2018" name="Nat. Genet.">
        <title>The Rosa genome provides new insights in the design of modern roses.</title>
        <authorList>
            <person name="Bendahmane M."/>
        </authorList>
    </citation>
    <scope>NUCLEOTIDE SEQUENCE [LARGE SCALE GENOMIC DNA]</scope>
    <source>
        <strain evidence="6">cv. Old Blush</strain>
    </source>
</reference>
<keyword evidence="4" id="KW-0539">Nucleus</keyword>
<evidence type="ECO:0000256" key="2">
    <source>
        <dbReference type="ARBA" id="ARBA00004496"/>
    </source>
</evidence>
<dbReference type="GO" id="GO:0005737">
    <property type="term" value="C:cytoplasm"/>
    <property type="evidence" value="ECO:0007669"/>
    <property type="project" value="UniProtKB-SubCell"/>
</dbReference>
<dbReference type="AlphaFoldDB" id="A0A2P6QFY8"/>
<evidence type="ECO:0000256" key="1">
    <source>
        <dbReference type="ARBA" id="ARBA00004123"/>
    </source>
</evidence>
<proteinExistence type="predicted"/>
<gene>
    <name evidence="5" type="ORF">RchiOBHm_Chr5g0053601</name>
</gene>
<dbReference type="PANTHER" id="PTHR31250:SF27">
    <property type="entry name" value="IQ DOMAIN-CONTAINING PROTEIN IQM5"/>
    <property type="match status" value="1"/>
</dbReference>
<dbReference type="Gramene" id="PRQ33088">
    <property type="protein sequence ID" value="PRQ33088"/>
    <property type="gene ID" value="RchiOBHm_Chr5g0053601"/>
</dbReference>
<evidence type="ECO:0000256" key="3">
    <source>
        <dbReference type="ARBA" id="ARBA00022490"/>
    </source>
</evidence>
<organism evidence="5 6">
    <name type="scientific">Rosa chinensis</name>
    <name type="common">China rose</name>
    <dbReference type="NCBI Taxonomy" id="74649"/>
    <lineage>
        <taxon>Eukaryota</taxon>
        <taxon>Viridiplantae</taxon>
        <taxon>Streptophyta</taxon>
        <taxon>Embryophyta</taxon>
        <taxon>Tracheophyta</taxon>
        <taxon>Spermatophyta</taxon>
        <taxon>Magnoliopsida</taxon>
        <taxon>eudicotyledons</taxon>
        <taxon>Gunneridae</taxon>
        <taxon>Pentapetalae</taxon>
        <taxon>rosids</taxon>
        <taxon>fabids</taxon>
        <taxon>Rosales</taxon>
        <taxon>Rosaceae</taxon>
        <taxon>Rosoideae</taxon>
        <taxon>Rosoideae incertae sedis</taxon>
        <taxon>Rosa</taxon>
    </lineage>
</organism>
<comment type="caution">
    <text evidence="5">The sequence shown here is derived from an EMBL/GenBank/DDBJ whole genome shotgun (WGS) entry which is preliminary data.</text>
</comment>
<dbReference type="EMBL" id="PDCK01000043">
    <property type="protein sequence ID" value="PRQ33088.1"/>
    <property type="molecule type" value="Genomic_DNA"/>
</dbReference>
<sequence>MLDRNLSFKETLGTEDCRGKNLLELKPMLTFALSQLDFMFLPRLVKELHDAAVKVQKVLYIKLEETLQIVQWWLRRWKPFRFCSSQAEFCIAKGLSKDEKAQKLALQHWLEAIDPRHRYRHNLLMYYYYLWFESQSSQLSSTG</sequence>
<keyword evidence="3" id="KW-0963">Cytoplasm</keyword>
<dbReference type="STRING" id="74649.A0A2P6QFY8"/>
<protein>
    <submittedName>
        <fullName evidence="5">Uncharacterized protein</fullName>
    </submittedName>
</protein>
<comment type="subcellular location">
    <subcellularLocation>
        <location evidence="2">Cytoplasm</location>
    </subcellularLocation>
    <subcellularLocation>
        <location evidence="1">Nucleus</location>
    </subcellularLocation>
</comment>
<dbReference type="Proteomes" id="UP000238479">
    <property type="component" value="Chromosome 5"/>
</dbReference>
<evidence type="ECO:0000313" key="5">
    <source>
        <dbReference type="EMBL" id="PRQ33088.1"/>
    </source>
</evidence>